<keyword evidence="2" id="KW-1185">Reference proteome</keyword>
<evidence type="ECO:0000313" key="2">
    <source>
        <dbReference type="Proteomes" id="UP000054047"/>
    </source>
</evidence>
<dbReference type="AlphaFoldDB" id="A0A0C2BSD8"/>
<sequence>MTNSCSSIEPGVSGCCCNTNGCIDPTKNPAK</sequence>
<feature type="non-terminal residue" evidence="1">
    <location>
        <position position="31"/>
    </location>
</feature>
<dbReference type="Proteomes" id="UP000054047">
    <property type="component" value="Unassembled WGS sequence"/>
</dbReference>
<gene>
    <name evidence="1" type="ORF">ANCDUO_23162</name>
</gene>
<organism evidence="1 2">
    <name type="scientific">Ancylostoma duodenale</name>
    <dbReference type="NCBI Taxonomy" id="51022"/>
    <lineage>
        <taxon>Eukaryota</taxon>
        <taxon>Metazoa</taxon>
        <taxon>Ecdysozoa</taxon>
        <taxon>Nematoda</taxon>
        <taxon>Chromadorea</taxon>
        <taxon>Rhabditida</taxon>
        <taxon>Rhabditina</taxon>
        <taxon>Rhabditomorpha</taxon>
        <taxon>Strongyloidea</taxon>
        <taxon>Ancylostomatidae</taxon>
        <taxon>Ancylostomatinae</taxon>
        <taxon>Ancylostoma</taxon>
    </lineage>
</organism>
<evidence type="ECO:0000313" key="1">
    <source>
        <dbReference type="EMBL" id="KIH46783.1"/>
    </source>
</evidence>
<protein>
    <submittedName>
        <fullName evidence="1">Uncharacterized protein</fullName>
    </submittedName>
</protein>
<reference evidence="1 2" key="1">
    <citation type="submission" date="2013-12" db="EMBL/GenBank/DDBJ databases">
        <title>Draft genome of the parsitic nematode Ancylostoma duodenale.</title>
        <authorList>
            <person name="Mitreva M."/>
        </authorList>
    </citation>
    <scope>NUCLEOTIDE SEQUENCE [LARGE SCALE GENOMIC DNA]</scope>
    <source>
        <strain evidence="1 2">Zhejiang</strain>
    </source>
</reference>
<accession>A0A0C2BSD8</accession>
<dbReference type="EMBL" id="KN768513">
    <property type="protein sequence ID" value="KIH46783.1"/>
    <property type="molecule type" value="Genomic_DNA"/>
</dbReference>
<dbReference type="Pfam" id="PF01684">
    <property type="entry name" value="ET"/>
    <property type="match status" value="1"/>
</dbReference>
<name>A0A0C2BSD8_9BILA</name>
<proteinExistence type="predicted"/>
<dbReference type="InterPro" id="IPR002603">
    <property type="entry name" value="ET_repeat"/>
</dbReference>